<protein>
    <submittedName>
        <fullName evidence="2">Thiosulfate sulfurtransferase</fullName>
    </submittedName>
</protein>
<dbReference type="SUPFAM" id="SSF52821">
    <property type="entry name" value="Rhodanese/Cell cycle control phosphatase"/>
    <property type="match status" value="4"/>
</dbReference>
<gene>
    <name evidence="2" type="ORF">EOI86_11435</name>
</gene>
<comment type="caution">
    <text evidence="2">The sequence shown here is derived from an EMBL/GenBank/DDBJ whole genome shotgun (WGS) entry which is preliminary data.</text>
</comment>
<dbReference type="InterPro" id="IPR036873">
    <property type="entry name" value="Rhodanese-like_dom_sf"/>
</dbReference>
<feature type="domain" description="Rhodanese" evidence="1">
    <location>
        <begin position="18"/>
        <end position="108"/>
    </location>
</feature>
<dbReference type="EMBL" id="SADE01000002">
    <property type="protein sequence ID" value="RVU35868.1"/>
    <property type="molecule type" value="Genomic_DNA"/>
</dbReference>
<proteinExistence type="predicted"/>
<sequence length="533" mass="57202">MMTVTQVDASWLRAALLDDDEIALIDTREEGPFGASHILRAVNIPLSLFEIMLRQLVPNTGVRFVLMDDESDRLEKAVALATAAGYSNVHTLPGGSKAWADAGLELFSGLNVPSKVFGEFIEHTYDTPRIEAADLKKLMDEGQDLVVLDSRPMDEYNAMNIPGGIDAPGAELVYRAKEVIPSDDTLVVVNCAGRTRSIIGCQSLVNAGLPNKVVALKDGTMGWYLAGLKLEKGATRTVNAPSDDTIAWAKDAVGRVSQRFGVRSVDKATADGWLADTSRTTFLIDVRSPEEYAAGHLPGAAYAPGGQLVQATDTYVGVLKARIVLVDDVEVRARMTASWLIQMGWEDVYVLEGGLGDGPFETGPYAPPVPEADAAAVDTVTAAELKALDGALVLDLSNSVKYRKGHIAGSKWAIRSTLARDLDRAAVGDTPIVVSSRDDRLSRLAAGDLLALGAKDVRVLTGGHDAWVAAGGALETGLENTVAPLPADDLYFKPYDRDHGVEQAMKAYLDWEVALVEQLERDQTMIFPQFPAG</sequence>
<keyword evidence="2" id="KW-0808">Transferase</keyword>
<dbReference type="PANTHER" id="PTHR44086:SF10">
    <property type="entry name" value="THIOSULFATE SULFURTRANSFERASE_RHODANESE-LIKE DOMAIN-CONTAINING PROTEIN 3"/>
    <property type="match status" value="1"/>
</dbReference>
<organism evidence="2 3">
    <name type="scientific">Hwanghaeella grinnelliae</name>
    <dbReference type="NCBI Taxonomy" id="2500179"/>
    <lineage>
        <taxon>Bacteria</taxon>
        <taxon>Pseudomonadati</taxon>
        <taxon>Pseudomonadota</taxon>
        <taxon>Alphaproteobacteria</taxon>
        <taxon>Rhodospirillales</taxon>
        <taxon>Rhodospirillaceae</taxon>
        <taxon>Hwanghaeella</taxon>
    </lineage>
</organism>
<dbReference type="Gene3D" id="3.40.250.10">
    <property type="entry name" value="Rhodanese-like domain"/>
    <property type="match status" value="4"/>
</dbReference>
<dbReference type="AlphaFoldDB" id="A0A3S2W3X8"/>
<dbReference type="Pfam" id="PF00581">
    <property type="entry name" value="Rhodanese"/>
    <property type="match status" value="4"/>
</dbReference>
<dbReference type="Proteomes" id="UP000287447">
    <property type="component" value="Unassembled WGS sequence"/>
</dbReference>
<name>A0A3S2W3X8_9PROT</name>
<dbReference type="GO" id="GO:0004792">
    <property type="term" value="F:thiosulfate-cyanide sulfurtransferase activity"/>
    <property type="evidence" value="ECO:0007669"/>
    <property type="project" value="TreeGrafter"/>
</dbReference>
<reference evidence="3" key="1">
    <citation type="submission" date="2019-01" db="EMBL/GenBank/DDBJ databases">
        <title>Gri0909 isolated from a small marine red alga.</title>
        <authorList>
            <person name="Kim J."/>
            <person name="Jeong S.E."/>
            <person name="Jeon C.O."/>
        </authorList>
    </citation>
    <scope>NUCLEOTIDE SEQUENCE [LARGE SCALE GENOMIC DNA]</scope>
    <source>
        <strain evidence="3">Gri0909</strain>
    </source>
</reference>
<accession>A0A3S2W3X8</accession>
<keyword evidence="3" id="KW-1185">Reference proteome</keyword>
<feature type="domain" description="Rhodanese" evidence="1">
    <location>
        <begin position="277"/>
        <end position="361"/>
    </location>
</feature>
<dbReference type="RefSeq" id="WP_127765345.1">
    <property type="nucleotide sequence ID" value="NZ_SADE01000002.1"/>
</dbReference>
<dbReference type="PROSITE" id="PS50206">
    <property type="entry name" value="RHODANESE_3"/>
    <property type="match status" value="4"/>
</dbReference>
<feature type="domain" description="Rhodanese" evidence="1">
    <location>
        <begin position="141"/>
        <end position="232"/>
    </location>
</feature>
<dbReference type="InterPro" id="IPR001763">
    <property type="entry name" value="Rhodanese-like_dom"/>
</dbReference>
<evidence type="ECO:0000313" key="2">
    <source>
        <dbReference type="EMBL" id="RVU35868.1"/>
    </source>
</evidence>
<dbReference type="OrthoDB" id="9789585at2"/>
<dbReference type="SMART" id="SM00450">
    <property type="entry name" value="RHOD"/>
    <property type="match status" value="4"/>
</dbReference>
<evidence type="ECO:0000313" key="3">
    <source>
        <dbReference type="Proteomes" id="UP000287447"/>
    </source>
</evidence>
<feature type="domain" description="Rhodanese" evidence="1">
    <location>
        <begin position="387"/>
        <end position="476"/>
    </location>
</feature>
<evidence type="ECO:0000259" key="1">
    <source>
        <dbReference type="PROSITE" id="PS50206"/>
    </source>
</evidence>
<dbReference type="PANTHER" id="PTHR44086">
    <property type="entry name" value="THIOSULFATE SULFURTRANSFERASE RDL2, MITOCHONDRIAL-RELATED"/>
    <property type="match status" value="1"/>
</dbReference>
<dbReference type="CDD" id="cd01534">
    <property type="entry name" value="4RHOD_Repeat_3"/>
    <property type="match status" value="1"/>
</dbReference>